<gene>
    <name evidence="2" type="ORF">AAT19DRAFT_16249</name>
</gene>
<feature type="compositionally biased region" description="Low complexity" evidence="1">
    <location>
        <begin position="1"/>
        <end position="13"/>
    </location>
</feature>
<comment type="caution">
    <text evidence="2">The sequence shown here is derived from an EMBL/GenBank/DDBJ whole genome shotgun (WGS) entry which is preliminary data.</text>
</comment>
<name>A0A2T0A6F8_RHOTO</name>
<feature type="compositionally biased region" description="Polar residues" evidence="1">
    <location>
        <begin position="47"/>
        <end position="64"/>
    </location>
</feature>
<feature type="compositionally biased region" description="Polar residues" evidence="1">
    <location>
        <begin position="100"/>
        <end position="114"/>
    </location>
</feature>
<feature type="region of interest" description="Disordered" evidence="1">
    <location>
        <begin position="92"/>
        <end position="114"/>
    </location>
</feature>
<dbReference type="AlphaFoldDB" id="A0A2T0A6F8"/>
<sequence length="188" mass="20092">MTSSRSQTTTSTSGCRCTPPKAPTQSHSRRLRETTALPPPPRANLPYHQTNGTAASQHTSTRSTGALRAEHDLRMRDFHIALVLLAFSSSAGEATADSDPPSSSLQARARPQNSRRALALAGTRLAALPPAHSRRVASLARLVVLHLHLLRPSPRVSLARQRHASQLILAGRAVPSQTPLSASRLSSS</sequence>
<organism evidence="2 3">
    <name type="scientific">Rhodotorula toruloides</name>
    <name type="common">Yeast</name>
    <name type="synonym">Rhodosporidium toruloides</name>
    <dbReference type="NCBI Taxonomy" id="5286"/>
    <lineage>
        <taxon>Eukaryota</taxon>
        <taxon>Fungi</taxon>
        <taxon>Dikarya</taxon>
        <taxon>Basidiomycota</taxon>
        <taxon>Pucciniomycotina</taxon>
        <taxon>Microbotryomycetes</taxon>
        <taxon>Sporidiobolales</taxon>
        <taxon>Sporidiobolaceae</taxon>
        <taxon>Rhodotorula</taxon>
    </lineage>
</organism>
<proteinExistence type="predicted"/>
<reference evidence="2 3" key="1">
    <citation type="journal article" date="2018" name="Elife">
        <title>Functional genomics of lipid metabolism in the oleaginous yeast Rhodosporidium toruloides.</title>
        <authorList>
            <person name="Coradetti S.T."/>
            <person name="Pinel D."/>
            <person name="Geiselman G."/>
            <person name="Ito M."/>
            <person name="Mondo S."/>
            <person name="Reilly M.C."/>
            <person name="Cheng Y.F."/>
            <person name="Bauer S."/>
            <person name="Grigoriev I."/>
            <person name="Gladden J.M."/>
            <person name="Simmons B.A."/>
            <person name="Brem R."/>
            <person name="Arkin A.P."/>
            <person name="Skerker J.M."/>
        </authorList>
    </citation>
    <scope>NUCLEOTIDE SEQUENCE [LARGE SCALE GENOMIC DNA]</scope>
    <source>
        <strain evidence="2 3">NBRC 0880</strain>
    </source>
</reference>
<feature type="region of interest" description="Disordered" evidence="1">
    <location>
        <begin position="1"/>
        <end position="64"/>
    </location>
</feature>
<dbReference type="Proteomes" id="UP000239560">
    <property type="component" value="Unassembled WGS sequence"/>
</dbReference>
<accession>A0A2T0A6F8</accession>
<evidence type="ECO:0000313" key="3">
    <source>
        <dbReference type="Proteomes" id="UP000239560"/>
    </source>
</evidence>
<evidence type="ECO:0000256" key="1">
    <source>
        <dbReference type="SAM" id="MobiDB-lite"/>
    </source>
</evidence>
<protein>
    <submittedName>
        <fullName evidence="2">Uncharacterized protein</fullName>
    </submittedName>
</protein>
<evidence type="ECO:0000313" key="2">
    <source>
        <dbReference type="EMBL" id="PRQ73496.1"/>
    </source>
</evidence>
<dbReference type="EMBL" id="LCTV02000008">
    <property type="protein sequence ID" value="PRQ73496.1"/>
    <property type="molecule type" value="Genomic_DNA"/>
</dbReference>